<keyword evidence="3" id="KW-1185">Reference proteome</keyword>
<dbReference type="HOGENOM" id="CLU_2053040_0_0_1"/>
<evidence type="ECO:0000313" key="3">
    <source>
        <dbReference type="Proteomes" id="UP000032180"/>
    </source>
</evidence>
<dbReference type="EnsemblPlants" id="LPERR09G09410.1">
    <property type="protein sequence ID" value="LPERR09G09410.1"/>
    <property type="gene ID" value="LPERR09G09410"/>
</dbReference>
<evidence type="ECO:0000313" key="2">
    <source>
        <dbReference type="EnsemblPlants" id="LPERR09G09410.1"/>
    </source>
</evidence>
<organism evidence="2 3">
    <name type="scientific">Leersia perrieri</name>
    <dbReference type="NCBI Taxonomy" id="77586"/>
    <lineage>
        <taxon>Eukaryota</taxon>
        <taxon>Viridiplantae</taxon>
        <taxon>Streptophyta</taxon>
        <taxon>Embryophyta</taxon>
        <taxon>Tracheophyta</taxon>
        <taxon>Spermatophyta</taxon>
        <taxon>Magnoliopsida</taxon>
        <taxon>Liliopsida</taxon>
        <taxon>Poales</taxon>
        <taxon>Poaceae</taxon>
        <taxon>BOP clade</taxon>
        <taxon>Oryzoideae</taxon>
        <taxon>Oryzeae</taxon>
        <taxon>Oryzinae</taxon>
        <taxon>Leersia</taxon>
    </lineage>
</organism>
<dbReference type="SUPFAM" id="SSF53474">
    <property type="entry name" value="alpha/beta-Hydrolases"/>
    <property type="match status" value="1"/>
</dbReference>
<accession>A0A0D9XEJ6</accession>
<dbReference type="Gramene" id="LPERR09G09410.1">
    <property type="protein sequence ID" value="LPERR09G09410.1"/>
    <property type="gene ID" value="LPERR09G09410"/>
</dbReference>
<reference evidence="2" key="3">
    <citation type="submission" date="2015-04" db="UniProtKB">
        <authorList>
            <consortium name="EnsemblPlants"/>
        </authorList>
    </citation>
    <scope>IDENTIFICATION</scope>
</reference>
<dbReference type="eggNOG" id="KOG1515">
    <property type="taxonomic scope" value="Eukaryota"/>
</dbReference>
<evidence type="ECO:0000259" key="1">
    <source>
        <dbReference type="Pfam" id="PF07859"/>
    </source>
</evidence>
<feature type="domain" description="Alpha/beta hydrolase fold-3" evidence="1">
    <location>
        <begin position="2"/>
        <end position="109"/>
    </location>
</feature>
<proteinExistence type="predicted"/>
<dbReference type="PANTHER" id="PTHR23024">
    <property type="entry name" value="ARYLACETAMIDE DEACETYLASE"/>
    <property type="match status" value="1"/>
</dbReference>
<dbReference type="AlphaFoldDB" id="A0A0D9XEJ6"/>
<dbReference type="Proteomes" id="UP000032180">
    <property type="component" value="Chromosome 9"/>
</dbReference>
<dbReference type="STRING" id="77586.A0A0D9XEJ6"/>
<reference evidence="3" key="2">
    <citation type="submission" date="2013-12" db="EMBL/GenBank/DDBJ databases">
        <authorList>
            <person name="Yu Y."/>
            <person name="Lee S."/>
            <person name="de Baynast K."/>
            <person name="Wissotski M."/>
            <person name="Liu L."/>
            <person name="Talag J."/>
            <person name="Goicoechea J."/>
            <person name="Angelova A."/>
            <person name="Jetty R."/>
            <person name="Kudrna D."/>
            <person name="Golser W."/>
            <person name="Rivera L."/>
            <person name="Zhang J."/>
            <person name="Wing R."/>
        </authorList>
    </citation>
    <scope>NUCLEOTIDE SEQUENCE</scope>
</reference>
<dbReference type="GO" id="GO:0016787">
    <property type="term" value="F:hydrolase activity"/>
    <property type="evidence" value="ECO:0007669"/>
    <property type="project" value="InterPro"/>
</dbReference>
<dbReference type="InterPro" id="IPR029058">
    <property type="entry name" value="AB_hydrolase_fold"/>
</dbReference>
<dbReference type="InterPro" id="IPR050466">
    <property type="entry name" value="Carboxylest/Gibb_receptor"/>
</dbReference>
<dbReference type="InterPro" id="IPR013094">
    <property type="entry name" value="AB_hydrolase_3"/>
</dbReference>
<protein>
    <recommendedName>
        <fullName evidence="1">Alpha/beta hydrolase fold-3 domain-containing protein</fullName>
    </recommendedName>
</protein>
<name>A0A0D9XEJ6_9ORYZ</name>
<reference evidence="2 3" key="1">
    <citation type="submission" date="2012-08" db="EMBL/GenBank/DDBJ databases">
        <title>Oryza genome evolution.</title>
        <authorList>
            <person name="Wing R.A."/>
        </authorList>
    </citation>
    <scope>NUCLEOTIDE SEQUENCE</scope>
</reference>
<dbReference type="Pfam" id="PF07859">
    <property type="entry name" value="Abhydrolase_3"/>
    <property type="match status" value="1"/>
</dbReference>
<dbReference type="PANTHER" id="PTHR23024:SF472">
    <property type="entry name" value="OS09G0461700 PROTEIN"/>
    <property type="match status" value="1"/>
</dbReference>
<sequence>MAVSVNYRLAPEHPLPAAYDDSWAALNWAASASDPWLSEHGDIGRIFIAGDSGGADVVHNIAIMAGAGQFSLPPNSMVEGAIILHPMFSGKKPIDGEYTEVRELMHKLWSQLLCQGTEAG</sequence>
<dbReference type="Gene3D" id="3.40.50.1820">
    <property type="entry name" value="alpha/beta hydrolase"/>
    <property type="match status" value="1"/>
</dbReference>